<dbReference type="OrthoDB" id="2678071at2"/>
<evidence type="ECO:0000313" key="2">
    <source>
        <dbReference type="Proteomes" id="UP000247459"/>
    </source>
</evidence>
<sequence length="128" mass="14302">MLQRSQWVLLVVKLAVQRKAKAELSVQRLKLVSNQIYLNGTKLICFSQDHIKGGIMKLGKDRLSIFNSVTSKIGKVDPSKIKTGSNQMYAKINGHDVTIRFFADKNGMIINVDAFMGKAKRPLGNLIN</sequence>
<protein>
    <submittedName>
        <fullName evidence="1">Wall-associated protein</fullName>
    </submittedName>
</protein>
<reference evidence="1 2" key="1">
    <citation type="submission" date="2018-01" db="EMBL/GenBank/DDBJ databases">
        <title>Genome sequence of the PGP bacterium Paenibacillus illinoisensis E3.</title>
        <authorList>
            <person name="Rolli E."/>
            <person name="Marasco R."/>
            <person name="Bessem C."/>
            <person name="Michoud G."/>
            <person name="Gaiarsa S."/>
            <person name="Borin S."/>
            <person name="Daffonchio D."/>
        </authorList>
    </citation>
    <scope>NUCLEOTIDE SEQUENCE [LARGE SCALE GENOMIC DNA]</scope>
    <source>
        <strain evidence="1 2">E3</strain>
    </source>
</reference>
<name>A0A2W0CBX9_9BACL</name>
<comment type="caution">
    <text evidence="1">The sequence shown here is derived from an EMBL/GenBank/DDBJ whole genome shotgun (WGS) entry which is preliminary data.</text>
</comment>
<gene>
    <name evidence="1" type="ORF">PIL02S_01887</name>
</gene>
<dbReference type="AlphaFoldDB" id="A0A2W0CBX9"/>
<accession>A0A2W0CBX9</accession>
<proteinExistence type="predicted"/>
<dbReference type="EMBL" id="PRLG01000015">
    <property type="protein sequence ID" value="PYY29687.1"/>
    <property type="molecule type" value="Genomic_DNA"/>
</dbReference>
<dbReference type="Proteomes" id="UP000247459">
    <property type="component" value="Unassembled WGS sequence"/>
</dbReference>
<organism evidence="1 2">
    <name type="scientific">Paenibacillus illinoisensis</name>
    <dbReference type="NCBI Taxonomy" id="59845"/>
    <lineage>
        <taxon>Bacteria</taxon>
        <taxon>Bacillati</taxon>
        <taxon>Bacillota</taxon>
        <taxon>Bacilli</taxon>
        <taxon>Bacillales</taxon>
        <taxon>Paenibacillaceae</taxon>
        <taxon>Paenibacillus</taxon>
    </lineage>
</organism>
<dbReference type="RefSeq" id="WP_110757868.1">
    <property type="nucleotide sequence ID" value="NZ_PRLG01000015.1"/>
</dbReference>
<evidence type="ECO:0000313" key="1">
    <source>
        <dbReference type="EMBL" id="PYY29687.1"/>
    </source>
</evidence>